<protein>
    <recommendedName>
        <fullName evidence="1">DUF403 domain-containing protein</fullName>
    </recommendedName>
</protein>
<dbReference type="InterPro" id="IPR007296">
    <property type="entry name" value="DUF403"/>
</dbReference>
<dbReference type="EMBL" id="CP036426">
    <property type="protein sequence ID" value="QDV32664.1"/>
    <property type="molecule type" value="Genomic_DNA"/>
</dbReference>
<gene>
    <name evidence="2" type="ORF">ElP_04990</name>
</gene>
<name>A0A518GVP3_9BACT</name>
<dbReference type="Pfam" id="PF04168">
    <property type="entry name" value="Alpha-E"/>
    <property type="match status" value="1"/>
</dbReference>
<reference evidence="2 3" key="1">
    <citation type="submission" date="2019-02" db="EMBL/GenBank/DDBJ databases">
        <title>Deep-cultivation of Planctomycetes and their phenomic and genomic characterization uncovers novel biology.</title>
        <authorList>
            <person name="Wiegand S."/>
            <person name="Jogler M."/>
            <person name="Boedeker C."/>
            <person name="Pinto D."/>
            <person name="Vollmers J."/>
            <person name="Rivas-Marin E."/>
            <person name="Kohn T."/>
            <person name="Peeters S.H."/>
            <person name="Heuer A."/>
            <person name="Rast P."/>
            <person name="Oberbeckmann S."/>
            <person name="Bunk B."/>
            <person name="Jeske O."/>
            <person name="Meyerdierks A."/>
            <person name="Storesund J.E."/>
            <person name="Kallscheuer N."/>
            <person name="Luecker S."/>
            <person name="Lage O.M."/>
            <person name="Pohl T."/>
            <person name="Merkel B.J."/>
            <person name="Hornburger P."/>
            <person name="Mueller R.-W."/>
            <person name="Bruemmer F."/>
            <person name="Labrenz M."/>
            <person name="Spormann A.M."/>
            <person name="Op den Camp H."/>
            <person name="Overmann J."/>
            <person name="Amann R."/>
            <person name="Jetten M.S.M."/>
            <person name="Mascher T."/>
            <person name="Medema M.H."/>
            <person name="Devos D.P."/>
            <person name="Kaster A.-K."/>
            <person name="Ovreas L."/>
            <person name="Rohde M."/>
            <person name="Galperin M.Y."/>
            <person name="Jogler C."/>
        </authorList>
    </citation>
    <scope>NUCLEOTIDE SEQUENCE [LARGE SCALE GENOMIC DNA]</scope>
    <source>
        <strain evidence="2 3">ElP</strain>
    </source>
</reference>
<sequence length="321" mass="36230">MLSRVAENLYWISRYVERAENVARLLDVGFHLELDAAGLDGDAAGTDPAPIASVLSILACRDSFERAHGPGPLDREAVLRFLTFDRANNQSILSMLGHARENARATQETISADAWLQLNRLHFYVRGRKARRRFLDSPPRFLQGVKRACILFDGLVDGTLPRTEIYHFLQLGRHLERASQISRILSVKLHGLREGGPVVESPLRIVHWSSLLWSCAAYEAYLRDYHDRVDPEGVVRYLILDPEFPRSIRFCVARCLESLRAISSGDGYGSEAERCLGRLDSELHYIAPSEIFDRGLGSFLSGVQDSCNKIGDEIHRAYFFT</sequence>
<dbReference type="KEGG" id="tpla:ElP_04990"/>
<evidence type="ECO:0000313" key="2">
    <source>
        <dbReference type="EMBL" id="QDV32664.1"/>
    </source>
</evidence>
<feature type="domain" description="DUF403" evidence="1">
    <location>
        <begin position="1"/>
        <end position="319"/>
    </location>
</feature>
<evidence type="ECO:0000259" key="1">
    <source>
        <dbReference type="Pfam" id="PF04168"/>
    </source>
</evidence>
<accession>A0A518GVP3</accession>
<dbReference type="InterPro" id="IPR051680">
    <property type="entry name" value="ATP-dep_Glu-Cys_Ligase-2"/>
</dbReference>
<proteinExistence type="predicted"/>
<organism evidence="2 3">
    <name type="scientific">Tautonia plasticadhaerens</name>
    <dbReference type="NCBI Taxonomy" id="2527974"/>
    <lineage>
        <taxon>Bacteria</taxon>
        <taxon>Pseudomonadati</taxon>
        <taxon>Planctomycetota</taxon>
        <taxon>Planctomycetia</taxon>
        <taxon>Isosphaerales</taxon>
        <taxon>Isosphaeraceae</taxon>
        <taxon>Tautonia</taxon>
    </lineage>
</organism>
<dbReference type="PANTHER" id="PTHR34595:SF7">
    <property type="entry name" value="SLL1039 PROTEIN"/>
    <property type="match status" value="1"/>
</dbReference>
<dbReference type="RefSeq" id="WP_145266912.1">
    <property type="nucleotide sequence ID" value="NZ_CP036426.1"/>
</dbReference>
<dbReference type="Proteomes" id="UP000317835">
    <property type="component" value="Chromosome"/>
</dbReference>
<dbReference type="AlphaFoldDB" id="A0A518GVP3"/>
<dbReference type="PANTHER" id="PTHR34595">
    <property type="entry name" value="BLR5612 PROTEIN"/>
    <property type="match status" value="1"/>
</dbReference>
<dbReference type="OrthoDB" id="9803532at2"/>
<keyword evidence="3" id="KW-1185">Reference proteome</keyword>
<evidence type="ECO:0000313" key="3">
    <source>
        <dbReference type="Proteomes" id="UP000317835"/>
    </source>
</evidence>